<dbReference type="GeneID" id="7449612"/>
<dbReference type="InParanoid" id="B8C2L1"/>
<dbReference type="EMBL" id="CM000642">
    <property type="protein sequence ID" value="EED91966.1"/>
    <property type="molecule type" value="Genomic_DNA"/>
</dbReference>
<protein>
    <submittedName>
        <fullName evidence="1">Uncharacterized protein</fullName>
    </submittedName>
</protein>
<reference evidence="1 2" key="2">
    <citation type="journal article" date="2008" name="Nature">
        <title>The Phaeodactylum genome reveals the evolutionary history of diatom genomes.</title>
        <authorList>
            <person name="Bowler C."/>
            <person name="Allen A.E."/>
            <person name="Badger J.H."/>
            <person name="Grimwood J."/>
            <person name="Jabbari K."/>
            <person name="Kuo A."/>
            <person name="Maheswari U."/>
            <person name="Martens C."/>
            <person name="Maumus F."/>
            <person name="Otillar R.P."/>
            <person name="Rayko E."/>
            <person name="Salamov A."/>
            <person name="Vandepoele K."/>
            <person name="Beszteri B."/>
            <person name="Gruber A."/>
            <person name="Heijde M."/>
            <person name="Katinka M."/>
            <person name="Mock T."/>
            <person name="Valentin K."/>
            <person name="Verret F."/>
            <person name="Berges J.A."/>
            <person name="Brownlee C."/>
            <person name="Cadoret J.P."/>
            <person name="Chiovitti A."/>
            <person name="Choi C.J."/>
            <person name="Coesel S."/>
            <person name="De Martino A."/>
            <person name="Detter J.C."/>
            <person name="Durkin C."/>
            <person name="Falciatore A."/>
            <person name="Fournet J."/>
            <person name="Haruta M."/>
            <person name="Huysman M.J."/>
            <person name="Jenkins B.D."/>
            <person name="Jiroutova K."/>
            <person name="Jorgensen R.E."/>
            <person name="Joubert Y."/>
            <person name="Kaplan A."/>
            <person name="Kroger N."/>
            <person name="Kroth P.G."/>
            <person name="La Roche J."/>
            <person name="Lindquist E."/>
            <person name="Lommer M."/>
            <person name="Martin-Jezequel V."/>
            <person name="Lopez P.J."/>
            <person name="Lucas S."/>
            <person name="Mangogna M."/>
            <person name="McGinnis K."/>
            <person name="Medlin L.K."/>
            <person name="Montsant A."/>
            <person name="Oudot-Le Secq M.P."/>
            <person name="Napoli C."/>
            <person name="Obornik M."/>
            <person name="Parker M.S."/>
            <person name="Petit J.L."/>
            <person name="Porcel B.M."/>
            <person name="Poulsen N."/>
            <person name="Robison M."/>
            <person name="Rychlewski L."/>
            <person name="Rynearson T.A."/>
            <person name="Schmutz J."/>
            <person name="Shapiro H."/>
            <person name="Siaut M."/>
            <person name="Stanley M."/>
            <person name="Sussman M.R."/>
            <person name="Taylor A.R."/>
            <person name="Vardi A."/>
            <person name="von Dassow P."/>
            <person name="Vyverman W."/>
            <person name="Willis A."/>
            <person name="Wyrwicz L.S."/>
            <person name="Rokhsar D.S."/>
            <person name="Weissenbach J."/>
            <person name="Armbrust E.V."/>
            <person name="Green B.R."/>
            <person name="Van de Peer Y."/>
            <person name="Grigoriev I.V."/>
        </authorList>
    </citation>
    <scope>NUCLEOTIDE SEQUENCE [LARGE SCALE GENOMIC DNA]</scope>
    <source>
        <strain evidence="1 2">CCMP1335</strain>
    </source>
</reference>
<sequence length="905" mass="95419">MNQILLPSSTRLTPSSPNIMVNTSTNRPQWCLLTLVVLGISPGRAFVGVRRDVRSDGWRHHTSDHRHHTSAVHQQRTLPISSAIQLARYGPQDAQPGPGGEDDKTKADFSTLLDIIISSEAPEDLPSILTQNVETILAAMGTEGLIEEVIQEDVQRTKQLDNNDNRLDQLSAAVNVIVSFAETFVEQAKSMDDVYKQLLGKIFQSIAPNKSEESLNLGVSSLESDLDELLAREEESFTPGFLRHVEGECNRIAALPTLSPESSKMLQILRLIQTRILEELGKGIGEGAIVLGQLLGYDDKAERLAVLDAGLAVRGIEFAYELSALTEEALEGFKAVKGGADPGLVASIEEIDARIGLFVENLNVANDKLSFKEVSSTSTQHPLLASSSPPRRSALFDAMRFLPVGCSLRASTVTCVALLTSISGTVGFTCSPFSPTASSALASSLKEAARSDNTPDVVVISPPGGLGEIASVEAARLGGSVRWFVVSAPSPSGSAASSTLALTSDTLAAIEQAGGSIELAGSDAESLLLGSDDGSSAASAVASWCRGTKSVICTYDGDEEEKRRVDRAKTADDRELGNEVKAIRSGIRVAAREAIGVASSGATKVAMLYSGDEMGGDANKEKKGGLLQGLFGGNAAQIPDTLSDAMKGSINVIRYGELFGAAESSPESSPFIGGPRRDPVVRDMYTMRSIRMDPTISVSGNILSGGSKSNRLAIGAAATRLGLGKISIPSKIGGIDVSLSSFAGTDGPTEEEWNAEFNRVSEMLSSPTGGATLFSADFSSVPSTKRMAEWIATKWAPAILRSYDIAGIRVGARPVYAVQTADDTVELVWQELVDFNSVTSGKMIVQVSENGMTASRGGGDAAAGFGAISMKPLPGEDILVRRLGDAASQAIEKGLAVKCRGKEVI</sequence>
<dbReference type="KEGG" id="tps:THAPSDRAFT_5322"/>
<dbReference type="PaxDb" id="35128-Thaps5322"/>
<evidence type="ECO:0000313" key="2">
    <source>
        <dbReference type="Proteomes" id="UP000001449"/>
    </source>
</evidence>
<dbReference type="Proteomes" id="UP000001449">
    <property type="component" value="Chromosome 5"/>
</dbReference>
<dbReference type="HOGENOM" id="CLU_320687_0_0_1"/>
<accession>B8C2L1</accession>
<dbReference type="eggNOG" id="ENOG502SKQ1">
    <property type="taxonomic scope" value="Eukaryota"/>
</dbReference>
<name>B8C2L1_THAPS</name>
<evidence type="ECO:0000313" key="1">
    <source>
        <dbReference type="EMBL" id="EED91966.1"/>
    </source>
</evidence>
<gene>
    <name evidence="1" type="ORF">THAPSDRAFT_5322</name>
</gene>
<proteinExistence type="predicted"/>
<organism evidence="1 2">
    <name type="scientific">Thalassiosira pseudonana</name>
    <name type="common">Marine diatom</name>
    <name type="synonym">Cyclotella nana</name>
    <dbReference type="NCBI Taxonomy" id="35128"/>
    <lineage>
        <taxon>Eukaryota</taxon>
        <taxon>Sar</taxon>
        <taxon>Stramenopiles</taxon>
        <taxon>Ochrophyta</taxon>
        <taxon>Bacillariophyta</taxon>
        <taxon>Coscinodiscophyceae</taxon>
        <taxon>Thalassiosirophycidae</taxon>
        <taxon>Thalassiosirales</taxon>
        <taxon>Thalassiosiraceae</taxon>
        <taxon>Thalassiosira</taxon>
    </lineage>
</organism>
<dbReference type="AlphaFoldDB" id="B8C2L1"/>
<dbReference type="RefSeq" id="XP_002290214.1">
    <property type="nucleotide sequence ID" value="XM_002290178.1"/>
</dbReference>
<keyword evidence="2" id="KW-1185">Reference proteome</keyword>
<reference evidence="1 2" key="1">
    <citation type="journal article" date="2004" name="Science">
        <title>The genome of the diatom Thalassiosira pseudonana: ecology, evolution, and metabolism.</title>
        <authorList>
            <person name="Armbrust E.V."/>
            <person name="Berges J.A."/>
            <person name="Bowler C."/>
            <person name="Green B.R."/>
            <person name="Martinez D."/>
            <person name="Putnam N.H."/>
            <person name="Zhou S."/>
            <person name="Allen A.E."/>
            <person name="Apt K.E."/>
            <person name="Bechner M."/>
            <person name="Brzezinski M.A."/>
            <person name="Chaal B.K."/>
            <person name="Chiovitti A."/>
            <person name="Davis A.K."/>
            <person name="Demarest M.S."/>
            <person name="Detter J.C."/>
            <person name="Glavina T."/>
            <person name="Goodstein D."/>
            <person name="Hadi M.Z."/>
            <person name="Hellsten U."/>
            <person name="Hildebrand M."/>
            <person name="Jenkins B.D."/>
            <person name="Jurka J."/>
            <person name="Kapitonov V.V."/>
            <person name="Kroger N."/>
            <person name="Lau W.W."/>
            <person name="Lane T.W."/>
            <person name="Larimer F.W."/>
            <person name="Lippmeier J.C."/>
            <person name="Lucas S."/>
            <person name="Medina M."/>
            <person name="Montsant A."/>
            <person name="Obornik M."/>
            <person name="Parker M.S."/>
            <person name="Palenik B."/>
            <person name="Pazour G.J."/>
            <person name="Richardson P.M."/>
            <person name="Rynearson T.A."/>
            <person name="Saito M.A."/>
            <person name="Schwartz D.C."/>
            <person name="Thamatrakoln K."/>
            <person name="Valentin K."/>
            <person name="Vardi A."/>
            <person name="Wilkerson F.P."/>
            <person name="Rokhsar D.S."/>
        </authorList>
    </citation>
    <scope>NUCLEOTIDE SEQUENCE [LARGE SCALE GENOMIC DNA]</scope>
    <source>
        <strain evidence="1 2">CCMP1335</strain>
    </source>
</reference>